<accession>A0ABX7SRK6</accession>
<proteinExistence type="inferred from homology"/>
<comment type="function">
    <text evidence="4">Functions in the N-end rule pathway of protein degradation where it conjugates Leu, Phe and, less efficiently, Met from aminoacyl-tRNAs to the N-termini of proteins containing an N-terminal arginine or lysine.</text>
</comment>
<comment type="similarity">
    <text evidence="4">Belongs to the L/F-transferase family.</text>
</comment>
<evidence type="ECO:0000256" key="3">
    <source>
        <dbReference type="ARBA" id="ARBA00023315"/>
    </source>
</evidence>
<comment type="catalytic activity">
    <reaction evidence="4">
        <text>N-terminal L-arginyl-[protein] + L-leucyl-tRNA(Leu) = N-terminal L-leucyl-L-arginyl-[protein] + tRNA(Leu) + H(+)</text>
        <dbReference type="Rhea" id="RHEA:50416"/>
        <dbReference type="Rhea" id="RHEA-COMP:9613"/>
        <dbReference type="Rhea" id="RHEA-COMP:9622"/>
        <dbReference type="Rhea" id="RHEA-COMP:12672"/>
        <dbReference type="Rhea" id="RHEA-COMP:12673"/>
        <dbReference type="ChEBI" id="CHEBI:15378"/>
        <dbReference type="ChEBI" id="CHEBI:64719"/>
        <dbReference type="ChEBI" id="CHEBI:78442"/>
        <dbReference type="ChEBI" id="CHEBI:78494"/>
        <dbReference type="ChEBI" id="CHEBI:133044"/>
        <dbReference type="EC" id="2.3.2.6"/>
    </reaction>
</comment>
<evidence type="ECO:0000313" key="6">
    <source>
        <dbReference type="Proteomes" id="UP000663942"/>
    </source>
</evidence>
<gene>
    <name evidence="4" type="primary">aat</name>
    <name evidence="5" type="ORF">IFE19_07025</name>
</gene>
<keyword evidence="3 4" id="KW-0012">Acyltransferase</keyword>
<dbReference type="Pfam" id="PF03588">
    <property type="entry name" value="Leu_Phe_trans"/>
    <property type="match status" value="1"/>
</dbReference>
<comment type="subcellular location">
    <subcellularLocation>
        <location evidence="4">Cytoplasm</location>
    </subcellularLocation>
</comment>
<dbReference type="GO" id="GO:0008914">
    <property type="term" value="F:leucyl-tRNA--protein transferase activity"/>
    <property type="evidence" value="ECO:0007669"/>
    <property type="project" value="UniProtKB-EC"/>
</dbReference>
<evidence type="ECO:0000256" key="2">
    <source>
        <dbReference type="ARBA" id="ARBA00022679"/>
    </source>
</evidence>
<dbReference type="SUPFAM" id="SSF55729">
    <property type="entry name" value="Acyl-CoA N-acyltransferases (Nat)"/>
    <property type="match status" value="1"/>
</dbReference>
<keyword evidence="6" id="KW-1185">Reference proteome</keyword>
<protein>
    <recommendedName>
        <fullName evidence="4">Leucyl/phenylalanyl-tRNA--protein transferase</fullName>
        <ecNumber evidence="4">2.3.2.6</ecNumber>
    </recommendedName>
    <alternativeName>
        <fullName evidence="4">L/F-transferase</fullName>
    </alternativeName>
    <alternativeName>
        <fullName evidence="4">Leucyltransferase</fullName>
    </alternativeName>
    <alternativeName>
        <fullName evidence="4">Phenyalanyltransferase</fullName>
    </alternativeName>
</protein>
<reference evidence="5 6" key="1">
    <citation type="submission" date="2020-09" db="EMBL/GenBank/DDBJ databases">
        <title>Brevundimonas sp. LVF1 isolated from an oligotrophic pond in Goettingen, Germany.</title>
        <authorList>
            <person name="Friedrich I."/>
            <person name="Klassen A."/>
            <person name="Neubauer H."/>
            <person name="Schneider D."/>
            <person name="Hertel R."/>
            <person name="Daniel R."/>
        </authorList>
    </citation>
    <scope>NUCLEOTIDE SEQUENCE [LARGE SCALE GENOMIC DNA]</scope>
    <source>
        <strain evidence="5 6">LVF1</strain>
    </source>
</reference>
<dbReference type="NCBIfam" id="TIGR00667">
    <property type="entry name" value="aat"/>
    <property type="match status" value="1"/>
</dbReference>
<comment type="catalytic activity">
    <reaction evidence="4">
        <text>L-phenylalanyl-tRNA(Phe) + an N-terminal L-alpha-aminoacyl-[protein] = an N-terminal L-phenylalanyl-L-alpha-aminoacyl-[protein] + tRNA(Phe)</text>
        <dbReference type="Rhea" id="RHEA:43632"/>
        <dbReference type="Rhea" id="RHEA-COMP:9668"/>
        <dbReference type="Rhea" id="RHEA-COMP:9699"/>
        <dbReference type="Rhea" id="RHEA-COMP:10636"/>
        <dbReference type="Rhea" id="RHEA-COMP:10637"/>
        <dbReference type="ChEBI" id="CHEBI:78442"/>
        <dbReference type="ChEBI" id="CHEBI:78531"/>
        <dbReference type="ChEBI" id="CHEBI:78597"/>
        <dbReference type="ChEBI" id="CHEBI:83561"/>
        <dbReference type="EC" id="2.3.2.6"/>
    </reaction>
</comment>
<sequence>MDEPEFSASSPSSVFGPEELLACYARGVFPMAEARDDPRVFLVEPDQRGVVPLDRFHIPTRLRRTVRGEPFQVRVDTAFAAVLGACAASMPGREDTWINDPIRRLYLELHARGHAHSLECWRDEFLVGGLYGVTLGGAFFGESMFSRERDASKVALVHLVARLRKGGWSLLDAQFLTEHLSQFGAVETPQAAYLRLLKPALRLTPDKSALSAPLTGAEAVAYALQPTTQAS</sequence>
<dbReference type="InterPro" id="IPR042203">
    <property type="entry name" value="Leu/Phe-tRNA_Trfase_C"/>
</dbReference>
<dbReference type="EC" id="2.3.2.6" evidence="4"/>
<keyword evidence="2 4" id="KW-0808">Transferase</keyword>
<dbReference type="HAMAP" id="MF_00688">
    <property type="entry name" value="Leu_Phe_trans"/>
    <property type="match status" value="1"/>
</dbReference>
<dbReference type="InterPro" id="IPR016181">
    <property type="entry name" value="Acyl_CoA_acyltransferase"/>
</dbReference>
<evidence type="ECO:0000256" key="1">
    <source>
        <dbReference type="ARBA" id="ARBA00022490"/>
    </source>
</evidence>
<dbReference type="PANTHER" id="PTHR30098:SF2">
    <property type="entry name" value="LEUCYL_PHENYLALANYL-TRNA--PROTEIN TRANSFERASE"/>
    <property type="match status" value="1"/>
</dbReference>
<evidence type="ECO:0000256" key="4">
    <source>
        <dbReference type="HAMAP-Rule" id="MF_00688"/>
    </source>
</evidence>
<organism evidence="5 6">
    <name type="scientific">Brevundimonas pondensis</name>
    <dbReference type="NCBI Taxonomy" id="2774189"/>
    <lineage>
        <taxon>Bacteria</taxon>
        <taxon>Pseudomonadati</taxon>
        <taxon>Pseudomonadota</taxon>
        <taxon>Alphaproteobacteria</taxon>
        <taxon>Caulobacterales</taxon>
        <taxon>Caulobacteraceae</taxon>
        <taxon>Brevundimonas</taxon>
    </lineage>
</organism>
<dbReference type="EMBL" id="CP062006">
    <property type="protein sequence ID" value="QTC89073.1"/>
    <property type="molecule type" value="Genomic_DNA"/>
</dbReference>
<dbReference type="Gene3D" id="3.40.630.70">
    <property type="entry name" value="Leucyl/phenylalanyl-tRNA-protein transferase, C-terminal domain"/>
    <property type="match status" value="1"/>
</dbReference>
<name>A0ABX7SRK6_9CAUL</name>
<dbReference type="InterPro" id="IPR004616">
    <property type="entry name" value="Leu/Phe-tRNA_Trfase"/>
</dbReference>
<keyword evidence="1 4" id="KW-0963">Cytoplasm</keyword>
<evidence type="ECO:0000313" key="5">
    <source>
        <dbReference type="EMBL" id="QTC89073.1"/>
    </source>
</evidence>
<dbReference type="PANTHER" id="PTHR30098">
    <property type="entry name" value="LEUCYL/PHENYLALANYL-TRNA--PROTEIN TRANSFERASE"/>
    <property type="match status" value="1"/>
</dbReference>
<comment type="catalytic activity">
    <reaction evidence="4">
        <text>N-terminal L-lysyl-[protein] + L-leucyl-tRNA(Leu) = N-terminal L-leucyl-L-lysyl-[protein] + tRNA(Leu) + H(+)</text>
        <dbReference type="Rhea" id="RHEA:12340"/>
        <dbReference type="Rhea" id="RHEA-COMP:9613"/>
        <dbReference type="Rhea" id="RHEA-COMP:9622"/>
        <dbReference type="Rhea" id="RHEA-COMP:12670"/>
        <dbReference type="Rhea" id="RHEA-COMP:12671"/>
        <dbReference type="ChEBI" id="CHEBI:15378"/>
        <dbReference type="ChEBI" id="CHEBI:65249"/>
        <dbReference type="ChEBI" id="CHEBI:78442"/>
        <dbReference type="ChEBI" id="CHEBI:78494"/>
        <dbReference type="ChEBI" id="CHEBI:133043"/>
        <dbReference type="EC" id="2.3.2.6"/>
    </reaction>
</comment>
<dbReference type="Proteomes" id="UP000663942">
    <property type="component" value="Chromosome"/>
</dbReference>